<dbReference type="EMBL" id="JBHMCF010000049">
    <property type="protein sequence ID" value="MFB9476363.1"/>
    <property type="molecule type" value="Genomic_DNA"/>
</dbReference>
<keyword evidence="4" id="KW-1185">Reference proteome</keyword>
<name>A0ABV5P1D6_9ACTN</name>
<dbReference type="SMART" id="SM00470">
    <property type="entry name" value="ParB"/>
    <property type="match status" value="1"/>
</dbReference>
<evidence type="ECO:0000259" key="2">
    <source>
        <dbReference type="SMART" id="SM00470"/>
    </source>
</evidence>
<organism evidence="3 4">
    <name type="scientific">Nonomuraea salmonea</name>
    <dbReference type="NCBI Taxonomy" id="46181"/>
    <lineage>
        <taxon>Bacteria</taxon>
        <taxon>Bacillati</taxon>
        <taxon>Actinomycetota</taxon>
        <taxon>Actinomycetes</taxon>
        <taxon>Streptosporangiales</taxon>
        <taxon>Streptosporangiaceae</taxon>
        <taxon>Nonomuraea</taxon>
    </lineage>
</organism>
<feature type="compositionally biased region" description="Basic and acidic residues" evidence="1">
    <location>
        <begin position="310"/>
        <end position="321"/>
    </location>
</feature>
<dbReference type="InterPro" id="IPR003115">
    <property type="entry name" value="ParB_N"/>
</dbReference>
<dbReference type="Proteomes" id="UP001589568">
    <property type="component" value="Unassembled WGS sequence"/>
</dbReference>
<dbReference type="SUPFAM" id="SSF110849">
    <property type="entry name" value="ParB/Sulfiredoxin"/>
    <property type="match status" value="1"/>
</dbReference>
<proteinExistence type="predicted"/>
<evidence type="ECO:0000313" key="3">
    <source>
        <dbReference type="EMBL" id="MFB9476363.1"/>
    </source>
</evidence>
<evidence type="ECO:0000313" key="4">
    <source>
        <dbReference type="Proteomes" id="UP001589568"/>
    </source>
</evidence>
<comment type="caution">
    <text evidence="3">The sequence shown here is derived from an EMBL/GenBank/DDBJ whole genome shotgun (WGS) entry which is preliminary data.</text>
</comment>
<feature type="region of interest" description="Disordered" evidence="1">
    <location>
        <begin position="192"/>
        <end position="228"/>
    </location>
</feature>
<protein>
    <submittedName>
        <fullName evidence="3">ParB N-terminal domain-containing protein</fullName>
    </submittedName>
</protein>
<evidence type="ECO:0000256" key="1">
    <source>
        <dbReference type="SAM" id="MobiDB-lite"/>
    </source>
</evidence>
<dbReference type="InterPro" id="IPR036086">
    <property type="entry name" value="ParB/Sulfiredoxin_sf"/>
</dbReference>
<reference evidence="3 4" key="1">
    <citation type="submission" date="2024-09" db="EMBL/GenBank/DDBJ databases">
        <authorList>
            <person name="Sun Q."/>
            <person name="Mori K."/>
        </authorList>
    </citation>
    <scope>NUCLEOTIDE SEQUENCE [LARGE SCALE GENOMIC DNA]</scope>
    <source>
        <strain evidence="3 4">JCM 3324</strain>
    </source>
</reference>
<feature type="domain" description="ParB-like N-terminal" evidence="2">
    <location>
        <begin position="2"/>
        <end position="83"/>
    </location>
</feature>
<sequence>MPILTLQLGESPRLKGEDKAHIMRLAETEQPLPPIIVDRHTMRVIDGVHRLMAASLRGQATIDVEFFDGSPEDAFLLAVQSNVKHGLPLSQADRRAAALRILMTHPRMSDRAIAESTGLGTKAVAELRRSNDAVPQLNARIGKDGKVRPLSSREGRLRVAALLAEHPEASLRHIARVAGVSAATAMDVRKRLERGEEPVPPQQAAGGGGRWPKQAAAQETDWPGPPPGLALQKLLRDPSLRHNEKGRQLLRLLQENVSGASTMHDVVAAVPSHCLSLIMQVAWQNSEMWREVALELEKRSKVTDPFTKQKAGDAHERRLAQ</sequence>
<accession>A0ABV5P1D6</accession>
<feature type="region of interest" description="Disordered" evidence="1">
    <location>
        <begin position="302"/>
        <end position="321"/>
    </location>
</feature>
<dbReference type="RefSeq" id="WP_345409175.1">
    <property type="nucleotide sequence ID" value="NZ_BAAAXS010000001.1"/>
</dbReference>
<gene>
    <name evidence="3" type="ORF">ACFFR3_43290</name>
</gene>